<proteinExistence type="predicted"/>
<reference evidence="2 3" key="1">
    <citation type="submission" date="2016-10" db="EMBL/GenBank/DDBJ databases">
        <authorList>
            <person name="de Groot N.N."/>
        </authorList>
    </citation>
    <scope>NUCLEOTIDE SEQUENCE [LARGE SCALE GENOMIC DNA]</scope>
    <source>
        <strain evidence="2 3">APO</strain>
    </source>
</reference>
<keyword evidence="1" id="KW-1133">Transmembrane helix</keyword>
<dbReference type="EMBL" id="FNPV01000004">
    <property type="protein sequence ID" value="SDY78699.1"/>
    <property type="molecule type" value="Genomic_DNA"/>
</dbReference>
<keyword evidence="1" id="KW-0812">Transmembrane</keyword>
<sequence>MIKVLVAISLTLLMILVVFLYYRSFMKEYPEIQEQEERG</sequence>
<keyword evidence="3" id="KW-1185">Reference proteome</keyword>
<evidence type="ECO:0000256" key="1">
    <source>
        <dbReference type="SAM" id="Phobius"/>
    </source>
</evidence>
<dbReference type="AlphaFoldDB" id="A0A1H3MRJ0"/>
<protein>
    <submittedName>
        <fullName evidence="2">Uncharacterized protein</fullName>
    </submittedName>
</protein>
<gene>
    <name evidence="2" type="ORF">SAMN05192546_104229</name>
</gene>
<evidence type="ECO:0000313" key="3">
    <source>
        <dbReference type="Proteomes" id="UP000199230"/>
    </source>
</evidence>
<feature type="transmembrane region" description="Helical" evidence="1">
    <location>
        <begin position="6"/>
        <end position="22"/>
    </location>
</feature>
<dbReference type="STRING" id="159292.SAMN05192546_104229"/>
<name>A0A1H3MRJ0_9FIRM</name>
<keyword evidence="1" id="KW-0472">Membrane</keyword>
<organism evidence="2 3">
    <name type="scientific">Tindallia californiensis</name>
    <dbReference type="NCBI Taxonomy" id="159292"/>
    <lineage>
        <taxon>Bacteria</taxon>
        <taxon>Bacillati</taxon>
        <taxon>Bacillota</taxon>
        <taxon>Clostridia</taxon>
        <taxon>Peptostreptococcales</taxon>
        <taxon>Tindalliaceae</taxon>
        <taxon>Tindallia</taxon>
    </lineage>
</organism>
<accession>A0A1H3MRJ0</accession>
<evidence type="ECO:0000313" key="2">
    <source>
        <dbReference type="EMBL" id="SDY78699.1"/>
    </source>
</evidence>
<dbReference type="Proteomes" id="UP000199230">
    <property type="component" value="Unassembled WGS sequence"/>
</dbReference>